<comment type="pathway">
    <text evidence="1">Lipid metabolism; fatty acid beta-oxidation.</text>
</comment>
<dbReference type="InterPro" id="IPR008927">
    <property type="entry name" value="6-PGluconate_DH-like_C_sf"/>
</dbReference>
<evidence type="ECO:0000259" key="12">
    <source>
        <dbReference type="Pfam" id="PF02737"/>
    </source>
</evidence>
<dbReference type="Gene3D" id="1.10.1040.50">
    <property type="match status" value="1"/>
</dbReference>
<organism evidence="13 14">
    <name type="scientific">Sphingobium lignivorans</name>
    <dbReference type="NCBI Taxonomy" id="2735886"/>
    <lineage>
        <taxon>Bacteria</taxon>
        <taxon>Pseudomonadati</taxon>
        <taxon>Pseudomonadota</taxon>
        <taxon>Alphaproteobacteria</taxon>
        <taxon>Sphingomonadales</taxon>
        <taxon>Sphingomonadaceae</taxon>
        <taxon>Sphingobium</taxon>
    </lineage>
</organism>
<keyword evidence="8 13" id="KW-0456">Lyase</keyword>
<keyword evidence="7" id="KW-0443">Lipid metabolism</keyword>
<feature type="domain" description="3-hydroxyacyl-CoA dehydrogenase NAD binding" evidence="12">
    <location>
        <begin position="331"/>
        <end position="507"/>
    </location>
</feature>
<dbReference type="InterPro" id="IPR036291">
    <property type="entry name" value="NAD(P)-bd_dom_sf"/>
</dbReference>
<dbReference type="Gene3D" id="3.90.226.10">
    <property type="entry name" value="2-enoyl-CoA Hydratase, Chain A, domain 1"/>
    <property type="match status" value="1"/>
</dbReference>
<evidence type="ECO:0000256" key="7">
    <source>
        <dbReference type="ARBA" id="ARBA00023098"/>
    </source>
</evidence>
<keyword evidence="5 13" id="KW-0560">Oxidoreductase</keyword>
<dbReference type="GO" id="GO:0004300">
    <property type="term" value="F:enoyl-CoA hydratase activity"/>
    <property type="evidence" value="ECO:0007669"/>
    <property type="project" value="UniProtKB-EC"/>
</dbReference>
<dbReference type="Proteomes" id="UP001138540">
    <property type="component" value="Unassembled WGS sequence"/>
</dbReference>
<evidence type="ECO:0000256" key="10">
    <source>
        <dbReference type="ARBA" id="ARBA00049556"/>
    </source>
</evidence>
<keyword evidence="9" id="KW-0511">Multifunctional enzyme</keyword>
<dbReference type="InterPro" id="IPR006176">
    <property type="entry name" value="3-OHacyl-CoA_DH_NAD-bd"/>
</dbReference>
<dbReference type="InterPro" id="IPR006108">
    <property type="entry name" value="3HC_DH_C"/>
</dbReference>
<dbReference type="SUPFAM" id="SSF51735">
    <property type="entry name" value="NAD(P)-binding Rossmann-fold domains"/>
    <property type="match status" value="1"/>
</dbReference>
<dbReference type="SUPFAM" id="SSF52096">
    <property type="entry name" value="ClpP/crotonase"/>
    <property type="match status" value="1"/>
</dbReference>
<dbReference type="PANTHER" id="PTHR43612:SF3">
    <property type="entry name" value="TRIFUNCTIONAL ENZYME SUBUNIT ALPHA, MITOCHONDRIAL"/>
    <property type="match status" value="1"/>
</dbReference>
<evidence type="ECO:0000256" key="3">
    <source>
        <dbReference type="ARBA" id="ARBA00022832"/>
    </source>
</evidence>
<dbReference type="InterPro" id="IPR001753">
    <property type="entry name" value="Enoyl-CoA_hydra/iso"/>
</dbReference>
<feature type="domain" description="3-hydroxyacyl-CoA dehydrogenase C-terminal" evidence="11">
    <location>
        <begin position="510"/>
        <end position="606"/>
    </location>
</feature>
<dbReference type="Pfam" id="PF00725">
    <property type="entry name" value="3HCDH"/>
    <property type="match status" value="1"/>
</dbReference>
<evidence type="ECO:0000313" key="13">
    <source>
        <dbReference type="EMBL" id="MBB5986116.1"/>
    </source>
</evidence>
<dbReference type="RefSeq" id="WP_184153323.1">
    <property type="nucleotide sequence ID" value="NZ_JACHKA010000001.1"/>
</dbReference>
<keyword evidence="6" id="KW-0520">NAD</keyword>
<evidence type="ECO:0000256" key="2">
    <source>
        <dbReference type="ARBA" id="ARBA00007005"/>
    </source>
</evidence>
<dbReference type="Gene3D" id="3.40.50.720">
    <property type="entry name" value="NAD(P)-binding Rossmann-like Domain"/>
    <property type="match status" value="1"/>
</dbReference>
<dbReference type="CDD" id="cd06558">
    <property type="entry name" value="crotonase-like"/>
    <property type="match status" value="1"/>
</dbReference>
<gene>
    <name evidence="13" type="ORF">HNP60_002090</name>
</gene>
<comment type="similarity">
    <text evidence="2">In the central section; belongs to the 3-hydroxyacyl-CoA dehydrogenase family.</text>
</comment>
<proteinExistence type="inferred from homology"/>
<evidence type="ECO:0000256" key="1">
    <source>
        <dbReference type="ARBA" id="ARBA00005005"/>
    </source>
</evidence>
<dbReference type="InterPro" id="IPR029045">
    <property type="entry name" value="ClpP/crotonase-like_dom_sf"/>
</dbReference>
<keyword evidence="4" id="KW-0442">Lipid degradation</keyword>
<evidence type="ECO:0000256" key="6">
    <source>
        <dbReference type="ARBA" id="ARBA00023027"/>
    </source>
</evidence>
<dbReference type="EMBL" id="JACHKA010000001">
    <property type="protein sequence ID" value="MBB5986116.1"/>
    <property type="molecule type" value="Genomic_DNA"/>
</dbReference>
<dbReference type="EC" id="4.2.1.17" evidence="13"/>
<dbReference type="GO" id="GO:0003857">
    <property type="term" value="F:(3S)-3-hydroxyacyl-CoA dehydrogenase (NAD+) activity"/>
    <property type="evidence" value="ECO:0007669"/>
    <property type="project" value="UniProtKB-EC"/>
</dbReference>
<comment type="catalytic activity">
    <reaction evidence="10">
        <text>a (3S)-3-hydroxyacyl-CoA + NAD(+) = a 3-oxoacyl-CoA + NADH + H(+)</text>
        <dbReference type="Rhea" id="RHEA:22432"/>
        <dbReference type="ChEBI" id="CHEBI:15378"/>
        <dbReference type="ChEBI" id="CHEBI:57318"/>
        <dbReference type="ChEBI" id="CHEBI:57540"/>
        <dbReference type="ChEBI" id="CHEBI:57945"/>
        <dbReference type="ChEBI" id="CHEBI:90726"/>
        <dbReference type="EC" id="1.1.1.35"/>
    </reaction>
</comment>
<keyword evidence="14" id="KW-1185">Reference proteome</keyword>
<comment type="caution">
    <text evidence="13">The sequence shown here is derived from an EMBL/GenBank/DDBJ whole genome shotgun (WGS) entry which is preliminary data.</text>
</comment>
<dbReference type="InterPro" id="IPR050136">
    <property type="entry name" value="FA_oxidation_alpha_subunit"/>
</dbReference>
<accession>A0ABR6NFS8</accession>
<evidence type="ECO:0000256" key="4">
    <source>
        <dbReference type="ARBA" id="ARBA00022963"/>
    </source>
</evidence>
<dbReference type="Pfam" id="PF00378">
    <property type="entry name" value="ECH_1"/>
    <property type="match status" value="1"/>
</dbReference>
<protein>
    <submittedName>
        <fullName evidence="13">3-hydroxyacyl-CoA dehydrogenase/enoyl-CoA hydratase/3-hydroxybutyryl-CoA epimerase</fullName>
        <ecNumber evidence="13">1.1.1.35</ecNumber>
        <ecNumber evidence="13">4.2.1.17</ecNumber>
        <ecNumber evidence="13">5.1.2.3</ecNumber>
    </submittedName>
</protein>
<evidence type="ECO:0000256" key="5">
    <source>
        <dbReference type="ARBA" id="ARBA00023002"/>
    </source>
</evidence>
<reference evidence="13 14" key="1">
    <citation type="submission" date="2020-08" db="EMBL/GenBank/DDBJ databases">
        <title>Exploring microbial biodiversity for novel pathways involved in the catabolism of aromatic compounds derived from lignin.</title>
        <authorList>
            <person name="Elkins J."/>
        </authorList>
    </citation>
    <scope>NUCLEOTIDE SEQUENCE [LARGE SCALE GENOMIC DNA]</scope>
    <source>
        <strain evidence="13 14">B1D3A</strain>
    </source>
</reference>
<dbReference type="Pfam" id="PF02737">
    <property type="entry name" value="3HCDH_N"/>
    <property type="match status" value="1"/>
</dbReference>
<dbReference type="SUPFAM" id="SSF48179">
    <property type="entry name" value="6-phosphogluconate dehydrogenase C-terminal domain-like"/>
    <property type="match status" value="2"/>
</dbReference>
<dbReference type="PANTHER" id="PTHR43612">
    <property type="entry name" value="TRIFUNCTIONAL ENZYME SUBUNIT ALPHA"/>
    <property type="match status" value="1"/>
</dbReference>
<sequence>MATTLSLDIDGDGIALVTIDVPGQSMNVITPDFFDDLAGAITRIADDEAVKGAVISSGKASGFMAGMDLKYLGKMLQDAVSNGGTGDGTDMGQLFESVFRLNALLRRLETCGKPVAAAIEGTCMGGGLELALACHRRVLTSDPRVTIGLPEILVGLFPGGGGSQRLPRLVGIQGALMYMLQGKSWRPAEALGMKVVDELAEPGKAVEAARAWVKANPGAHTQPWDVKGFKVPGGSGQFNPGFIQTMMAATVMTTKTTQRNMNAPHALLSAVYEGIQLPMDKAIRVESKYFARVVADPQAGNMVRTLFVSKQAAERGARRPAGVEKAPTKRLAMLGAGMMGAGIANVAAQAGIEVVLLDRDQAAADKGKAHAQAQMQKRLGRGMTPEKMEAALGRITPVTDAAALKGCDFVIEAVFEDPAIKAEITQRVETVLGPDVIFGSNTSTLPITSLAKAWTKPENFIGVHFFSPVEKMPLVEIIMGKQTGDAALAKALDFVAQIRKTPIVVNDSRGFYTSRCFGTYVQEGTQMLAEGINPALIENVGRQLGMPVGPLAVSDEVSIELGHKVTVATKAALGDAYVPSLADDVAAHMVALGRLGRKNGKGYYDYPADGGRKSLWPGLAAEYPLALMQPSPQAVRERLLYRQLVECARCFAEGVLVTPQDGDIGAIFGWGFAPYTGGPFSAIDTIDPAKVVEILDRLTAAHGARFAPPAQLREMAASGATYYGKAGARAA</sequence>
<evidence type="ECO:0000256" key="9">
    <source>
        <dbReference type="ARBA" id="ARBA00023268"/>
    </source>
</evidence>
<keyword evidence="3" id="KW-0276">Fatty acid metabolism</keyword>
<name>A0ABR6NFS8_9SPHN</name>
<evidence type="ECO:0000259" key="11">
    <source>
        <dbReference type="Pfam" id="PF00725"/>
    </source>
</evidence>
<dbReference type="EC" id="1.1.1.35" evidence="13"/>
<evidence type="ECO:0000313" key="14">
    <source>
        <dbReference type="Proteomes" id="UP001138540"/>
    </source>
</evidence>
<keyword evidence="13" id="KW-0413">Isomerase</keyword>
<dbReference type="GO" id="GO:0008692">
    <property type="term" value="F:3-hydroxybutyryl-CoA epimerase activity"/>
    <property type="evidence" value="ECO:0007669"/>
    <property type="project" value="UniProtKB-EC"/>
</dbReference>
<evidence type="ECO:0000256" key="8">
    <source>
        <dbReference type="ARBA" id="ARBA00023239"/>
    </source>
</evidence>
<dbReference type="EC" id="5.1.2.3" evidence="13"/>